<organism evidence="1 2">
    <name type="scientific">Basidiobolus meristosporus CBS 931.73</name>
    <dbReference type="NCBI Taxonomy" id="1314790"/>
    <lineage>
        <taxon>Eukaryota</taxon>
        <taxon>Fungi</taxon>
        <taxon>Fungi incertae sedis</taxon>
        <taxon>Zoopagomycota</taxon>
        <taxon>Entomophthoromycotina</taxon>
        <taxon>Basidiobolomycetes</taxon>
        <taxon>Basidiobolales</taxon>
        <taxon>Basidiobolaceae</taxon>
        <taxon>Basidiobolus</taxon>
    </lineage>
</organism>
<accession>A0A1Y1YMZ1</accession>
<dbReference type="InParanoid" id="A0A1Y1YMZ1"/>
<keyword evidence="2" id="KW-1185">Reference proteome</keyword>
<proteinExistence type="predicted"/>
<dbReference type="EMBL" id="MCFE01000099">
    <property type="protein sequence ID" value="ORX99338.1"/>
    <property type="molecule type" value="Genomic_DNA"/>
</dbReference>
<dbReference type="AlphaFoldDB" id="A0A1Y1YMZ1"/>
<comment type="caution">
    <text evidence="1">The sequence shown here is derived from an EMBL/GenBank/DDBJ whole genome shotgun (WGS) entry which is preliminary data.</text>
</comment>
<protein>
    <submittedName>
        <fullName evidence="1">Uncharacterized protein</fullName>
    </submittedName>
</protein>
<evidence type="ECO:0000313" key="1">
    <source>
        <dbReference type="EMBL" id="ORX99338.1"/>
    </source>
</evidence>
<name>A0A1Y1YMZ1_9FUNG</name>
<gene>
    <name evidence="1" type="ORF">K493DRAFT_313273</name>
</gene>
<dbReference type="Proteomes" id="UP000193498">
    <property type="component" value="Unassembled WGS sequence"/>
</dbReference>
<reference evidence="1 2" key="1">
    <citation type="submission" date="2016-07" db="EMBL/GenBank/DDBJ databases">
        <title>Pervasive Adenine N6-methylation of Active Genes in Fungi.</title>
        <authorList>
            <consortium name="DOE Joint Genome Institute"/>
            <person name="Mondo S.J."/>
            <person name="Dannebaum R.O."/>
            <person name="Kuo R.C."/>
            <person name="Labutti K."/>
            <person name="Haridas S."/>
            <person name="Kuo A."/>
            <person name="Salamov A."/>
            <person name="Ahrendt S.R."/>
            <person name="Lipzen A."/>
            <person name="Sullivan W."/>
            <person name="Andreopoulos W.B."/>
            <person name="Clum A."/>
            <person name="Lindquist E."/>
            <person name="Daum C."/>
            <person name="Ramamoorthy G.K."/>
            <person name="Gryganskyi A."/>
            <person name="Culley D."/>
            <person name="Magnuson J.K."/>
            <person name="James T.Y."/>
            <person name="O'Malley M.A."/>
            <person name="Stajich J.E."/>
            <person name="Spatafora J.W."/>
            <person name="Visel A."/>
            <person name="Grigoriev I.V."/>
        </authorList>
    </citation>
    <scope>NUCLEOTIDE SEQUENCE [LARGE SCALE GENOMIC DNA]</scope>
    <source>
        <strain evidence="1 2">CBS 931.73</strain>
    </source>
</reference>
<evidence type="ECO:0000313" key="2">
    <source>
        <dbReference type="Proteomes" id="UP000193498"/>
    </source>
</evidence>
<sequence length="87" mass="9700">MAGMGICLKRVSIHIPMGIIRPLSQQVQVTRQVGWSTRTTCASGTTVFPEVNTITPSSIVHEYIHIIENNCSQILPRLLYKEITASY</sequence>